<dbReference type="InterPro" id="IPR036388">
    <property type="entry name" value="WH-like_DNA-bd_sf"/>
</dbReference>
<gene>
    <name evidence="2" type="ORF">KFV11_06980</name>
</gene>
<name>A0A9Q9BM21_9STAP</name>
<evidence type="ECO:0000256" key="1">
    <source>
        <dbReference type="SAM" id="MobiDB-lite"/>
    </source>
</evidence>
<dbReference type="EMBL" id="CP073809">
    <property type="protein sequence ID" value="UTH13020.1"/>
    <property type="molecule type" value="Genomic_DNA"/>
</dbReference>
<evidence type="ECO:0000313" key="2">
    <source>
        <dbReference type="EMBL" id="UTH13020.1"/>
    </source>
</evidence>
<organism evidence="2 3">
    <name type="scientific">Macrococcus equipercicus</name>
    <dbReference type="NCBI Taxonomy" id="69967"/>
    <lineage>
        <taxon>Bacteria</taxon>
        <taxon>Bacillati</taxon>
        <taxon>Bacillota</taxon>
        <taxon>Bacilli</taxon>
        <taxon>Bacillales</taxon>
        <taxon>Staphylococcaceae</taxon>
        <taxon>Macrococcus</taxon>
    </lineage>
</organism>
<dbReference type="Proteomes" id="UP001057381">
    <property type="component" value="Chromosome"/>
</dbReference>
<dbReference type="KEGG" id="mequ:KFV11_06980"/>
<accession>A0A9Q9BM21</accession>
<evidence type="ECO:0000313" key="3">
    <source>
        <dbReference type="Proteomes" id="UP001057381"/>
    </source>
</evidence>
<dbReference type="Gene3D" id="1.10.10.10">
    <property type="entry name" value="Winged helix-like DNA-binding domain superfamily/Winged helix DNA-binding domain"/>
    <property type="match status" value="1"/>
</dbReference>
<proteinExistence type="predicted"/>
<protein>
    <submittedName>
        <fullName evidence="2">Helix-turn-helix domain-containing protein</fullName>
    </submittedName>
</protein>
<sequence>MTKENNETRPFEERYGYIFQSVTRNRNLDIEAKALFSYLASFAGKGDTAFPGVDLICHELNISEKRFKKYRKQLQDHGYLIVNRHRKDKGFSNNVYTLISNPVSGQFVPLQNDTITERPLSKQDDETVSGQFVPEQFVPEQNDPPKKNSLKNNNLNKKNSAINSALDEEFNEWWDLYNKKLDKKPALTKFKAARKKHSFEQIMQGTKAYLKTVTNKQYQKYAKTFLQNECYLEDYSQVTDYNNQSSNTETFNITDLLSEEDER</sequence>
<dbReference type="AlphaFoldDB" id="A0A9Q9BM21"/>
<dbReference type="Pfam" id="PF13730">
    <property type="entry name" value="HTH_36"/>
    <property type="match status" value="1"/>
</dbReference>
<feature type="region of interest" description="Disordered" evidence="1">
    <location>
        <begin position="136"/>
        <end position="156"/>
    </location>
</feature>
<dbReference type="RefSeq" id="WP_254249561.1">
    <property type="nucleotide sequence ID" value="NZ_CP073809.1"/>
</dbReference>
<reference evidence="2" key="1">
    <citation type="submission" date="2021-04" db="EMBL/GenBank/DDBJ databases">
        <title>Complete Genome Sequences of Macrococcus spp. from dog and cattle.</title>
        <authorList>
            <person name="Schwendener S."/>
            <person name="Perreten V."/>
        </authorList>
    </citation>
    <scope>NUCLEOTIDE SEQUENCE</scope>
    <source>
        <strain evidence="2">Epi0143-OL</strain>
    </source>
</reference>